<dbReference type="AlphaFoldDB" id="A0A916ZFM6"/>
<dbReference type="EMBL" id="BMIQ01000001">
    <property type="protein sequence ID" value="GGD94468.1"/>
    <property type="molecule type" value="Genomic_DNA"/>
</dbReference>
<dbReference type="Pfam" id="PF00188">
    <property type="entry name" value="CAP"/>
    <property type="match status" value="1"/>
</dbReference>
<accession>A0A916ZFM6</accession>
<evidence type="ECO:0000256" key="1">
    <source>
        <dbReference type="SAM" id="SignalP"/>
    </source>
</evidence>
<name>A0A916ZFM6_9HYPH</name>
<feature type="domain" description="SCP" evidence="2">
    <location>
        <begin position="42"/>
        <end position="157"/>
    </location>
</feature>
<proteinExistence type="predicted"/>
<feature type="chain" id="PRO_5036895734" description="SCP domain-containing protein" evidence="1">
    <location>
        <begin position="25"/>
        <end position="185"/>
    </location>
</feature>
<sequence length="185" mass="20315">MIRPTRALPALGLLLLSACTSVLAPEPPHPTDNVGFDQESALRAVNAFRAENGLAPLKSEARLVAAAEAQSTAMARRDRMDHYVDGPLPERIKRFGYPFATAAENIARGQPNFASAMTGWEHSPGHRRNLLDPKITEAGFAAVREKTSGRIYWTQIFGRPRADQPTRPEMGRTVMTLGGYHIPSR</sequence>
<evidence type="ECO:0000259" key="2">
    <source>
        <dbReference type="Pfam" id="PF00188"/>
    </source>
</evidence>
<keyword evidence="1" id="KW-0732">Signal</keyword>
<reference evidence="3" key="1">
    <citation type="journal article" date="2014" name="Int. J. Syst. Evol. Microbiol.">
        <title>Complete genome sequence of Corynebacterium casei LMG S-19264T (=DSM 44701T), isolated from a smear-ripened cheese.</title>
        <authorList>
            <consortium name="US DOE Joint Genome Institute (JGI-PGF)"/>
            <person name="Walter F."/>
            <person name="Albersmeier A."/>
            <person name="Kalinowski J."/>
            <person name="Ruckert C."/>
        </authorList>
    </citation>
    <scope>NUCLEOTIDE SEQUENCE</scope>
    <source>
        <strain evidence="3">CGMCC 1.15367</strain>
    </source>
</reference>
<comment type="caution">
    <text evidence="3">The sequence shown here is derived from an EMBL/GenBank/DDBJ whole genome shotgun (WGS) entry which is preliminary data.</text>
</comment>
<dbReference type="SUPFAM" id="SSF55797">
    <property type="entry name" value="PR-1-like"/>
    <property type="match status" value="1"/>
</dbReference>
<protein>
    <recommendedName>
        <fullName evidence="2">SCP domain-containing protein</fullName>
    </recommendedName>
</protein>
<dbReference type="Proteomes" id="UP000644699">
    <property type="component" value="Unassembled WGS sequence"/>
</dbReference>
<organism evidence="3 4">
    <name type="scientific">Aureimonas endophytica</name>
    <dbReference type="NCBI Taxonomy" id="2027858"/>
    <lineage>
        <taxon>Bacteria</taxon>
        <taxon>Pseudomonadati</taxon>
        <taxon>Pseudomonadota</taxon>
        <taxon>Alphaproteobacteria</taxon>
        <taxon>Hyphomicrobiales</taxon>
        <taxon>Aurantimonadaceae</taxon>
        <taxon>Aureimonas</taxon>
    </lineage>
</organism>
<dbReference type="InterPro" id="IPR035940">
    <property type="entry name" value="CAP_sf"/>
</dbReference>
<evidence type="ECO:0000313" key="4">
    <source>
        <dbReference type="Proteomes" id="UP000644699"/>
    </source>
</evidence>
<keyword evidence="4" id="KW-1185">Reference proteome</keyword>
<dbReference type="PROSITE" id="PS51257">
    <property type="entry name" value="PROKAR_LIPOPROTEIN"/>
    <property type="match status" value="1"/>
</dbReference>
<feature type="signal peptide" evidence="1">
    <location>
        <begin position="1"/>
        <end position="24"/>
    </location>
</feature>
<dbReference type="PANTHER" id="PTHR31157">
    <property type="entry name" value="SCP DOMAIN-CONTAINING PROTEIN"/>
    <property type="match status" value="1"/>
</dbReference>
<gene>
    <name evidence="3" type="ORF">GCM10011390_11540</name>
</gene>
<dbReference type="Gene3D" id="3.40.33.10">
    <property type="entry name" value="CAP"/>
    <property type="match status" value="1"/>
</dbReference>
<evidence type="ECO:0000313" key="3">
    <source>
        <dbReference type="EMBL" id="GGD94468.1"/>
    </source>
</evidence>
<dbReference type="PANTHER" id="PTHR31157:SF1">
    <property type="entry name" value="SCP DOMAIN-CONTAINING PROTEIN"/>
    <property type="match status" value="1"/>
</dbReference>
<reference evidence="3" key="2">
    <citation type="submission" date="2020-09" db="EMBL/GenBank/DDBJ databases">
        <authorList>
            <person name="Sun Q."/>
            <person name="Zhou Y."/>
        </authorList>
    </citation>
    <scope>NUCLEOTIDE SEQUENCE</scope>
    <source>
        <strain evidence="3">CGMCC 1.15367</strain>
    </source>
</reference>
<dbReference type="InterPro" id="IPR014044">
    <property type="entry name" value="CAP_dom"/>
</dbReference>
<dbReference type="CDD" id="cd05379">
    <property type="entry name" value="CAP_bacterial"/>
    <property type="match status" value="1"/>
</dbReference>
<dbReference type="RefSeq" id="WP_188907217.1">
    <property type="nucleotide sequence ID" value="NZ_BMIQ01000001.1"/>
</dbReference>